<keyword evidence="6" id="KW-1185">Reference proteome</keyword>
<dbReference type="SUPFAM" id="SSF46785">
    <property type="entry name" value="Winged helix' DNA-binding domain"/>
    <property type="match status" value="1"/>
</dbReference>
<dbReference type="CDD" id="cd00090">
    <property type="entry name" value="HTH_ARSR"/>
    <property type="match status" value="1"/>
</dbReference>
<dbReference type="GO" id="GO:0003677">
    <property type="term" value="F:DNA binding"/>
    <property type="evidence" value="ECO:0007669"/>
    <property type="project" value="UniProtKB-KW"/>
</dbReference>
<evidence type="ECO:0000256" key="2">
    <source>
        <dbReference type="ARBA" id="ARBA00023125"/>
    </source>
</evidence>
<dbReference type="Gene3D" id="1.10.10.10">
    <property type="entry name" value="Winged helix-like DNA-binding domain superfamily/Winged helix DNA-binding domain"/>
    <property type="match status" value="1"/>
</dbReference>
<accession>A0A927BRB8</accession>
<organism evidence="5 6">
    <name type="scientific">Paenibacillus sabuli</name>
    <dbReference type="NCBI Taxonomy" id="2772509"/>
    <lineage>
        <taxon>Bacteria</taxon>
        <taxon>Bacillati</taxon>
        <taxon>Bacillota</taxon>
        <taxon>Bacilli</taxon>
        <taxon>Bacillales</taxon>
        <taxon>Paenibacillaceae</taxon>
        <taxon>Paenibacillus</taxon>
    </lineage>
</organism>
<dbReference type="EMBL" id="JACXIZ010000010">
    <property type="protein sequence ID" value="MBD2844270.1"/>
    <property type="molecule type" value="Genomic_DNA"/>
</dbReference>
<proteinExistence type="predicted"/>
<dbReference type="InterPro" id="IPR002577">
    <property type="entry name" value="HTH_HxlR"/>
</dbReference>
<feature type="domain" description="HTH hxlR-type" evidence="4">
    <location>
        <begin position="9"/>
        <end position="107"/>
    </location>
</feature>
<reference evidence="5" key="1">
    <citation type="submission" date="2020-09" db="EMBL/GenBank/DDBJ databases">
        <title>A novel bacterium of genus Paenibacillus, isolated from South China Sea.</title>
        <authorList>
            <person name="Huang H."/>
            <person name="Mo K."/>
            <person name="Hu Y."/>
        </authorList>
    </citation>
    <scope>NUCLEOTIDE SEQUENCE</scope>
    <source>
        <strain evidence="5">IB182496</strain>
    </source>
</reference>
<evidence type="ECO:0000313" key="5">
    <source>
        <dbReference type="EMBL" id="MBD2844270.1"/>
    </source>
</evidence>
<evidence type="ECO:0000256" key="1">
    <source>
        <dbReference type="ARBA" id="ARBA00023015"/>
    </source>
</evidence>
<gene>
    <name evidence="5" type="ORF">IDH44_03635</name>
</gene>
<keyword evidence="2" id="KW-0238">DNA-binding</keyword>
<dbReference type="AlphaFoldDB" id="A0A927BRB8"/>
<dbReference type="InterPro" id="IPR011991">
    <property type="entry name" value="ArsR-like_HTH"/>
</dbReference>
<dbReference type="InterPro" id="IPR036388">
    <property type="entry name" value="WH-like_DNA-bd_sf"/>
</dbReference>
<name>A0A927BRB8_9BACL</name>
<evidence type="ECO:0000259" key="4">
    <source>
        <dbReference type="PROSITE" id="PS51118"/>
    </source>
</evidence>
<evidence type="ECO:0000313" key="6">
    <source>
        <dbReference type="Proteomes" id="UP000621560"/>
    </source>
</evidence>
<protein>
    <submittedName>
        <fullName evidence="5">Helix-turn-helix transcriptional regulator</fullName>
    </submittedName>
</protein>
<evidence type="ECO:0000256" key="3">
    <source>
        <dbReference type="ARBA" id="ARBA00023163"/>
    </source>
</evidence>
<keyword evidence="3" id="KW-0804">Transcription</keyword>
<keyword evidence="1" id="KW-0805">Transcription regulation</keyword>
<dbReference type="Pfam" id="PF01638">
    <property type="entry name" value="HxlR"/>
    <property type="match status" value="1"/>
</dbReference>
<dbReference type="PANTHER" id="PTHR33204:SF18">
    <property type="entry name" value="TRANSCRIPTIONAL REGULATORY PROTEIN"/>
    <property type="match status" value="1"/>
</dbReference>
<dbReference type="Proteomes" id="UP000621560">
    <property type="component" value="Unassembled WGS sequence"/>
</dbReference>
<sequence length="150" mass="17342">MREKYNLPCNIAQSLNVIGDRWTLLIIHEIMIGHATFNEIKKGLAGLSSKLLSERLKYLEREGLVEAELYSAHPPRYRYALTDGGRDLEDVFHALVVWGKRNLRKCYKKLTHTSCGHEVRISYHCEHCAREVERKNVNVVTLAPEEQPSR</sequence>
<dbReference type="PROSITE" id="PS51118">
    <property type="entry name" value="HTH_HXLR"/>
    <property type="match status" value="1"/>
</dbReference>
<comment type="caution">
    <text evidence="5">The sequence shown here is derived from an EMBL/GenBank/DDBJ whole genome shotgun (WGS) entry which is preliminary data.</text>
</comment>
<dbReference type="PANTHER" id="PTHR33204">
    <property type="entry name" value="TRANSCRIPTIONAL REGULATOR, MARR FAMILY"/>
    <property type="match status" value="1"/>
</dbReference>
<dbReference type="RefSeq" id="WP_190914801.1">
    <property type="nucleotide sequence ID" value="NZ_JACXIZ010000010.1"/>
</dbReference>
<dbReference type="InterPro" id="IPR036390">
    <property type="entry name" value="WH_DNA-bd_sf"/>
</dbReference>